<dbReference type="Proteomes" id="UP000266895">
    <property type="component" value="Chromosome"/>
</dbReference>
<sequence>MTLAAIRSTALGHGLVALLVEADGPGVIAVPVSAREGITLSAPDVAPRPTWPDMVAGLGDVLGGRAEQVLLDVDADARLCASVVLARGAGEEPRRTTVACAPSDGLLLAQALSLPITASEALLRLRQVDLDSEDLCDRLAAWRAELAHATASDAAGS</sequence>
<dbReference type="Gene3D" id="3.10.690.10">
    <property type="entry name" value="Bifunctional nuclease domain"/>
    <property type="match status" value="1"/>
</dbReference>
<organism evidence="2 3">
    <name type="scientific">Actinomyces howellii</name>
    <dbReference type="NCBI Taxonomy" id="52771"/>
    <lineage>
        <taxon>Bacteria</taxon>
        <taxon>Bacillati</taxon>
        <taxon>Actinomycetota</taxon>
        <taxon>Actinomycetes</taxon>
        <taxon>Actinomycetales</taxon>
        <taxon>Actinomycetaceae</taxon>
        <taxon>Actinomyces</taxon>
    </lineage>
</organism>
<dbReference type="InterPro" id="IPR003729">
    <property type="entry name" value="Bi_nuclease_dom"/>
</dbReference>
<evidence type="ECO:0000259" key="1">
    <source>
        <dbReference type="PROSITE" id="PS51658"/>
    </source>
</evidence>
<feature type="domain" description="BFN" evidence="1">
    <location>
        <begin position="1"/>
        <end position="130"/>
    </location>
</feature>
<dbReference type="Pfam" id="PF02577">
    <property type="entry name" value="BFN_dom"/>
    <property type="match status" value="1"/>
</dbReference>
<dbReference type="SUPFAM" id="SSF103256">
    <property type="entry name" value="Hypothetical protein TM0160"/>
    <property type="match status" value="1"/>
</dbReference>
<reference evidence="2 3" key="1">
    <citation type="submission" date="2018-12" db="EMBL/GenBank/DDBJ databases">
        <authorList>
            <consortium name="Pathogen Informatics"/>
        </authorList>
    </citation>
    <scope>NUCLEOTIDE SEQUENCE [LARGE SCALE GENOMIC DNA]</scope>
    <source>
        <strain evidence="2 3">NCTC11636</strain>
    </source>
</reference>
<dbReference type="GO" id="GO:0004518">
    <property type="term" value="F:nuclease activity"/>
    <property type="evidence" value="ECO:0007669"/>
    <property type="project" value="InterPro"/>
</dbReference>
<dbReference type="PROSITE" id="PS51658">
    <property type="entry name" value="BFN"/>
    <property type="match status" value="1"/>
</dbReference>
<dbReference type="KEGG" id="ahw:NCTC11636_00381"/>
<protein>
    <submittedName>
        <fullName evidence="2">Uncharacterized ACR, COG1259</fullName>
    </submittedName>
</protein>
<dbReference type="OrthoDB" id="3255642at2"/>
<gene>
    <name evidence="2" type="ORF">NCTC11636_00381</name>
</gene>
<dbReference type="AlphaFoldDB" id="A0A3S4R1X7"/>
<dbReference type="EMBL" id="LR134350">
    <property type="protein sequence ID" value="VEG26162.1"/>
    <property type="molecule type" value="Genomic_DNA"/>
</dbReference>
<dbReference type="InterPro" id="IPR036104">
    <property type="entry name" value="BFN_sf"/>
</dbReference>
<evidence type="ECO:0000313" key="2">
    <source>
        <dbReference type="EMBL" id="VEG26162.1"/>
    </source>
</evidence>
<evidence type="ECO:0000313" key="3">
    <source>
        <dbReference type="Proteomes" id="UP000266895"/>
    </source>
</evidence>
<proteinExistence type="predicted"/>
<name>A0A3S4R1X7_9ACTO</name>
<keyword evidence="3" id="KW-1185">Reference proteome</keyword>
<accession>A0A3S4R1X7</accession>